<evidence type="ECO:0000256" key="1">
    <source>
        <dbReference type="ARBA" id="ARBA00009497"/>
    </source>
</evidence>
<dbReference type="PANTHER" id="PTHR42932:SF3">
    <property type="entry name" value="DNA PROTECTION DURING STARVATION PROTEIN"/>
    <property type="match status" value="1"/>
</dbReference>
<dbReference type="InterPro" id="IPR023188">
    <property type="entry name" value="DPS_DNA-bd_CS"/>
</dbReference>
<evidence type="ECO:0000313" key="6">
    <source>
        <dbReference type="Proteomes" id="UP000033187"/>
    </source>
</evidence>
<keyword evidence="5" id="KW-0238">DNA-binding</keyword>
<dbReference type="GO" id="GO:0003677">
    <property type="term" value="F:DNA binding"/>
    <property type="evidence" value="ECO:0007669"/>
    <property type="project" value="UniProtKB-KW"/>
</dbReference>
<dbReference type="InterPro" id="IPR008331">
    <property type="entry name" value="Ferritin_DPS_dom"/>
</dbReference>
<dbReference type="CDD" id="cd01043">
    <property type="entry name" value="DPS"/>
    <property type="match status" value="1"/>
</dbReference>
<reference evidence="6" key="1">
    <citation type="submission" date="2015-02" db="EMBL/GenBank/DDBJ databases">
        <authorList>
            <person name="Chooi Y.-H."/>
        </authorList>
    </citation>
    <scope>NUCLEOTIDE SEQUENCE [LARGE SCALE GENOMIC DNA]</scope>
    <source>
        <strain evidence="6">strain Y</strain>
    </source>
</reference>
<dbReference type="GO" id="GO:0016722">
    <property type="term" value="F:oxidoreductase activity, acting on metal ions"/>
    <property type="evidence" value="ECO:0007669"/>
    <property type="project" value="InterPro"/>
</dbReference>
<dbReference type="PROSITE" id="PS00818">
    <property type="entry name" value="DPS_1"/>
    <property type="match status" value="1"/>
</dbReference>
<evidence type="ECO:0000313" key="5">
    <source>
        <dbReference type="EMBL" id="CPR20141.1"/>
    </source>
</evidence>
<evidence type="ECO:0000259" key="4">
    <source>
        <dbReference type="Pfam" id="PF00210"/>
    </source>
</evidence>
<dbReference type="Gene3D" id="1.20.1260.10">
    <property type="match status" value="1"/>
</dbReference>
<dbReference type="KEGG" id="fiy:BN1229_v1_2474"/>
<organism evidence="5 6">
    <name type="scientific">Candidatus Filomicrobium marinum</name>
    <dbReference type="NCBI Taxonomy" id="1608628"/>
    <lineage>
        <taxon>Bacteria</taxon>
        <taxon>Pseudomonadati</taxon>
        <taxon>Pseudomonadota</taxon>
        <taxon>Alphaproteobacteria</taxon>
        <taxon>Hyphomicrobiales</taxon>
        <taxon>Hyphomicrobiaceae</taxon>
        <taxon>Filomicrobium</taxon>
    </lineage>
</organism>
<dbReference type="InterPro" id="IPR012347">
    <property type="entry name" value="Ferritin-like"/>
</dbReference>
<accession>A0A0D6JGL4</accession>
<dbReference type="EMBL" id="LN829119">
    <property type="protein sequence ID" value="CPR20141.1"/>
    <property type="molecule type" value="Genomic_DNA"/>
</dbReference>
<dbReference type="KEGG" id="fil:BN1229_v1_3449"/>
<evidence type="ECO:0000256" key="2">
    <source>
        <dbReference type="RuleBase" id="RU003875"/>
    </source>
</evidence>
<dbReference type="PIRSF" id="PIRSF005900">
    <property type="entry name" value="Dps"/>
    <property type="match status" value="1"/>
</dbReference>
<dbReference type="AlphaFoldDB" id="A0A0D6JGL4"/>
<sequence>MAKTALAAQPANENPNTGLNQKSRSKLAEDLGKVLGDTYTLLVKTHVYHWNVVGPVFLPLHELTEQHYKNLFQAADDIAERIRALGYPTPLSFEKLESMTQLNEETSKRSAQEMVKHLIADHEEMARRIRSITASAAEDEDFVTHDLLNGRLAFHEKAIWMLGAIVA</sequence>
<protein>
    <submittedName>
        <fullName evidence="5">DNA-binding ferritin-like protein (Oxidative damage protectant)</fullName>
    </submittedName>
</protein>
<keyword evidence="6" id="KW-1185">Reference proteome</keyword>
<evidence type="ECO:0000256" key="3">
    <source>
        <dbReference type="SAM" id="MobiDB-lite"/>
    </source>
</evidence>
<proteinExistence type="inferred from homology"/>
<dbReference type="SUPFAM" id="SSF47240">
    <property type="entry name" value="Ferritin-like"/>
    <property type="match status" value="1"/>
</dbReference>
<dbReference type="PRINTS" id="PR01346">
    <property type="entry name" value="HELNAPAPROT"/>
</dbReference>
<comment type="similarity">
    <text evidence="1 2">Belongs to the Dps family.</text>
</comment>
<feature type="compositionally biased region" description="Polar residues" evidence="3">
    <location>
        <begin position="11"/>
        <end position="22"/>
    </location>
</feature>
<feature type="region of interest" description="Disordered" evidence="3">
    <location>
        <begin position="1"/>
        <end position="24"/>
    </location>
</feature>
<dbReference type="InterPro" id="IPR002177">
    <property type="entry name" value="DPS_DNA-bd"/>
</dbReference>
<dbReference type="RefSeq" id="WP_046479208.1">
    <property type="nucleotide sequence ID" value="NZ_LN829118.1"/>
</dbReference>
<feature type="domain" description="Ferritin/DPS" evidence="4">
    <location>
        <begin position="31"/>
        <end position="166"/>
    </location>
</feature>
<dbReference type="Proteomes" id="UP000033187">
    <property type="component" value="Chromosome 1"/>
</dbReference>
<dbReference type="Pfam" id="PF00210">
    <property type="entry name" value="Ferritin"/>
    <property type="match status" value="1"/>
</dbReference>
<dbReference type="OrthoDB" id="9797687at2"/>
<dbReference type="GO" id="GO:0008199">
    <property type="term" value="F:ferric iron binding"/>
    <property type="evidence" value="ECO:0007669"/>
    <property type="project" value="InterPro"/>
</dbReference>
<dbReference type="PANTHER" id="PTHR42932">
    <property type="entry name" value="GENERAL STRESS PROTEIN 20U"/>
    <property type="match status" value="1"/>
</dbReference>
<gene>
    <name evidence="5" type="ORF">YBN1229_v1_2474</name>
</gene>
<name>A0A0D6JGL4_9HYPH</name>
<dbReference type="InterPro" id="IPR009078">
    <property type="entry name" value="Ferritin-like_SF"/>
</dbReference>